<accession>A0ABQ6G1B0</accession>
<reference evidence="2 3" key="1">
    <citation type="submission" date="2023-02" db="EMBL/GenBank/DDBJ databases">
        <title>Dictyobacter halimunensis sp. nov., a new member of the class Ktedonobacteria from forest soil in a geothermal area.</title>
        <authorList>
            <person name="Rachmania M.K."/>
            <person name="Ningsih F."/>
            <person name="Sakai Y."/>
            <person name="Yabe S."/>
            <person name="Yokota A."/>
            <person name="Sjamsuridzal W."/>
        </authorList>
    </citation>
    <scope>NUCLEOTIDE SEQUENCE [LARGE SCALE GENOMIC DNA]</scope>
    <source>
        <strain evidence="2 3">S3.2.2.5</strain>
    </source>
</reference>
<protein>
    <submittedName>
        <fullName evidence="2">Uncharacterized protein</fullName>
    </submittedName>
</protein>
<dbReference type="EMBL" id="BSRI01000002">
    <property type="protein sequence ID" value="GLV58539.1"/>
    <property type="molecule type" value="Genomic_DNA"/>
</dbReference>
<feature type="compositionally biased region" description="Basic and acidic residues" evidence="1">
    <location>
        <begin position="1"/>
        <end position="23"/>
    </location>
</feature>
<evidence type="ECO:0000313" key="3">
    <source>
        <dbReference type="Proteomes" id="UP001344906"/>
    </source>
</evidence>
<evidence type="ECO:0000256" key="1">
    <source>
        <dbReference type="SAM" id="MobiDB-lite"/>
    </source>
</evidence>
<gene>
    <name evidence="2" type="ORF">KDH_53700</name>
</gene>
<evidence type="ECO:0000313" key="2">
    <source>
        <dbReference type="EMBL" id="GLV58539.1"/>
    </source>
</evidence>
<comment type="caution">
    <text evidence="2">The sequence shown here is derived from an EMBL/GenBank/DDBJ whole genome shotgun (WGS) entry which is preliminary data.</text>
</comment>
<feature type="region of interest" description="Disordered" evidence="1">
    <location>
        <begin position="1"/>
        <end position="26"/>
    </location>
</feature>
<dbReference type="Proteomes" id="UP001344906">
    <property type="component" value="Unassembled WGS sequence"/>
</dbReference>
<organism evidence="2 3">
    <name type="scientific">Dictyobacter halimunensis</name>
    <dbReference type="NCBI Taxonomy" id="3026934"/>
    <lineage>
        <taxon>Bacteria</taxon>
        <taxon>Bacillati</taxon>
        <taxon>Chloroflexota</taxon>
        <taxon>Ktedonobacteria</taxon>
        <taxon>Ktedonobacterales</taxon>
        <taxon>Dictyobacteraceae</taxon>
        <taxon>Dictyobacter</taxon>
    </lineage>
</organism>
<sequence length="42" mass="4713">MDAKYEAIHHGKVEDGGDNDAERAGQQIWHYQVSQGKDGEIE</sequence>
<proteinExistence type="predicted"/>
<name>A0ABQ6G1B0_9CHLR</name>
<keyword evidence="3" id="KW-1185">Reference proteome</keyword>